<dbReference type="PANTHER" id="PTHR11946">
    <property type="entry name" value="VALYL-TRNA SYNTHETASES"/>
    <property type="match status" value="1"/>
</dbReference>
<evidence type="ECO:0000313" key="11">
    <source>
        <dbReference type="EMBL" id="KAK7858575.1"/>
    </source>
</evidence>
<name>A0AAW0M4U0_QUESU</name>
<keyword evidence="7" id="KW-0030">Aminoacyl-tRNA synthetase</keyword>
<sequence length="108" mass="12291">MIRDAHGRKMSRSLGNVIDLLEVINGISLEGLHKSLEDGVSAIFKTIAALESYKFSNVASTVYSWWQYQLCDVFIEAIKPFFAGSDLRFEIDKSFARDTLWLWLDNGL</sequence>
<evidence type="ECO:0000256" key="3">
    <source>
        <dbReference type="ARBA" id="ARBA00022598"/>
    </source>
</evidence>
<dbReference type="InterPro" id="IPR009080">
    <property type="entry name" value="tRNAsynth_Ia_anticodon-bd"/>
</dbReference>
<dbReference type="GO" id="GO:0006438">
    <property type="term" value="P:valyl-tRNA aminoacylation"/>
    <property type="evidence" value="ECO:0007669"/>
    <property type="project" value="InterPro"/>
</dbReference>
<reference evidence="11" key="2">
    <citation type="journal article" date="2018" name="Sci. Data">
        <title>The draft genome sequence of cork oak.</title>
        <authorList>
            <person name="Ramos A.M."/>
            <person name="Usie A."/>
            <person name="Barbosa P."/>
            <person name="Barros P.M."/>
            <person name="Capote T."/>
            <person name="Chaves I."/>
            <person name="Simoes F."/>
            <person name="Abreu I."/>
            <person name="Carrasquinho I."/>
            <person name="Faro C."/>
            <person name="Guimaraes J.B."/>
            <person name="Mendonca D."/>
            <person name="Nobrega F."/>
            <person name="Rodrigues L."/>
            <person name="Saibo N.J.M."/>
            <person name="Varela M.C."/>
            <person name="Egas C."/>
            <person name="Matos J."/>
            <person name="Miguel C.M."/>
            <person name="Oliveira M.M."/>
            <person name="Ricardo C.P."/>
            <person name="Goncalves S."/>
        </authorList>
    </citation>
    <scope>NUCLEOTIDE SEQUENCE [LARGE SCALE GENOMIC DNA]</scope>
    <source>
        <strain evidence="11">HL8</strain>
    </source>
</reference>
<evidence type="ECO:0000256" key="2">
    <source>
        <dbReference type="ARBA" id="ARBA00013169"/>
    </source>
</evidence>
<dbReference type="AlphaFoldDB" id="A0AAW0M4U0"/>
<protein>
    <recommendedName>
        <fullName evidence="2">valine--tRNA ligase</fullName>
        <ecNumber evidence="2">6.1.1.9</ecNumber>
    </recommendedName>
    <alternativeName>
        <fullName evidence="8">Valyl-tRNA synthetase</fullName>
    </alternativeName>
</protein>
<keyword evidence="6" id="KW-0648">Protein biosynthesis</keyword>
<dbReference type="EMBL" id="PKMF04000018">
    <property type="protein sequence ID" value="KAK7858575.1"/>
    <property type="molecule type" value="Genomic_DNA"/>
</dbReference>
<reference evidence="11" key="3">
    <citation type="submission" date="2023-07" db="EMBL/GenBank/DDBJ databases">
        <title>An improved reference 1 genome and first organelle genomes of Quercus suber.</title>
        <authorList>
            <consortium name="Genosuber Consortium"/>
            <person name="Usie A."/>
            <person name="Serra O."/>
            <person name="Barros P."/>
        </authorList>
    </citation>
    <scope>NUCLEOTIDE SEQUENCE</scope>
    <source>
        <strain evidence="11">HL8</strain>
        <tissue evidence="11">Leaves</tissue>
    </source>
</reference>
<dbReference type="PANTHER" id="PTHR11946:SF109">
    <property type="entry name" value="VALINE--TRNA LIGASE"/>
    <property type="match status" value="1"/>
</dbReference>
<keyword evidence="5" id="KW-0067">ATP-binding</keyword>
<dbReference type="Gene3D" id="3.40.50.620">
    <property type="entry name" value="HUPs"/>
    <property type="match status" value="1"/>
</dbReference>
<dbReference type="SUPFAM" id="SSF47323">
    <property type="entry name" value="Anticodon-binding domain of a subclass of class I aminoacyl-tRNA synthetases"/>
    <property type="match status" value="1"/>
</dbReference>
<dbReference type="GO" id="GO:0004832">
    <property type="term" value="F:valine-tRNA ligase activity"/>
    <property type="evidence" value="ECO:0007669"/>
    <property type="project" value="UniProtKB-EC"/>
</dbReference>
<evidence type="ECO:0000259" key="9">
    <source>
        <dbReference type="Pfam" id="PF00133"/>
    </source>
</evidence>
<dbReference type="InterPro" id="IPR002303">
    <property type="entry name" value="Valyl-tRNA_ligase"/>
</dbReference>
<evidence type="ECO:0000259" key="10">
    <source>
        <dbReference type="Pfam" id="PF08264"/>
    </source>
</evidence>
<feature type="domain" description="Methionyl/Valyl/Leucyl/Isoleucyl-tRNA synthetase anticodon-binding" evidence="10">
    <location>
        <begin position="42"/>
        <end position="106"/>
    </location>
</feature>
<proteinExistence type="inferred from homology"/>
<dbReference type="Gene3D" id="1.10.730.10">
    <property type="entry name" value="Isoleucyl-tRNA Synthetase, Domain 1"/>
    <property type="match status" value="1"/>
</dbReference>
<comment type="caution">
    <text evidence="11">The sequence shown here is derived from an EMBL/GenBank/DDBJ whole genome shotgun (WGS) entry which is preliminary data.</text>
</comment>
<dbReference type="GO" id="GO:0005524">
    <property type="term" value="F:ATP binding"/>
    <property type="evidence" value="ECO:0007669"/>
    <property type="project" value="UniProtKB-KW"/>
</dbReference>
<gene>
    <name evidence="11" type="primary">TWN2_1</name>
    <name evidence="11" type="ORF">CFP56_011570</name>
</gene>
<evidence type="ECO:0000256" key="5">
    <source>
        <dbReference type="ARBA" id="ARBA00022840"/>
    </source>
</evidence>
<dbReference type="Pfam" id="PF08264">
    <property type="entry name" value="Anticodon_1"/>
    <property type="match status" value="1"/>
</dbReference>
<evidence type="ECO:0000256" key="8">
    <source>
        <dbReference type="ARBA" id="ARBA00029936"/>
    </source>
</evidence>
<evidence type="ECO:0000256" key="1">
    <source>
        <dbReference type="ARBA" id="ARBA00005594"/>
    </source>
</evidence>
<dbReference type="InterPro" id="IPR014729">
    <property type="entry name" value="Rossmann-like_a/b/a_fold"/>
</dbReference>
<dbReference type="GO" id="GO:0005829">
    <property type="term" value="C:cytosol"/>
    <property type="evidence" value="ECO:0007669"/>
    <property type="project" value="TreeGrafter"/>
</dbReference>
<dbReference type="InterPro" id="IPR002300">
    <property type="entry name" value="aa-tRNA-synth_Ia"/>
</dbReference>
<evidence type="ECO:0000256" key="6">
    <source>
        <dbReference type="ARBA" id="ARBA00022917"/>
    </source>
</evidence>
<evidence type="ECO:0000256" key="4">
    <source>
        <dbReference type="ARBA" id="ARBA00022741"/>
    </source>
</evidence>
<keyword evidence="3 11" id="KW-0436">Ligase</keyword>
<reference evidence="11" key="1">
    <citation type="submission" date="2017-12" db="EMBL/GenBank/DDBJ databases">
        <authorList>
            <person name="Barbosa P."/>
            <person name="Usie A."/>
            <person name="Ramos A.M."/>
        </authorList>
    </citation>
    <scope>NUCLEOTIDE SEQUENCE</scope>
    <source>
        <strain evidence="11">HL8</strain>
        <tissue evidence="11">Leaves</tissue>
    </source>
</reference>
<dbReference type="EC" id="6.1.1.9" evidence="2"/>
<accession>A0AAW0M4U0</accession>
<feature type="domain" description="Aminoacyl-tRNA synthetase class Ia" evidence="9">
    <location>
        <begin position="1"/>
        <end position="31"/>
    </location>
</feature>
<dbReference type="SUPFAM" id="SSF52374">
    <property type="entry name" value="Nucleotidylyl transferase"/>
    <property type="match status" value="1"/>
</dbReference>
<organism evidence="11">
    <name type="scientific">Quercus suber</name>
    <name type="common">Cork oak</name>
    <dbReference type="NCBI Taxonomy" id="58331"/>
    <lineage>
        <taxon>Eukaryota</taxon>
        <taxon>Viridiplantae</taxon>
        <taxon>Streptophyta</taxon>
        <taxon>Embryophyta</taxon>
        <taxon>Tracheophyta</taxon>
        <taxon>Spermatophyta</taxon>
        <taxon>Magnoliopsida</taxon>
        <taxon>eudicotyledons</taxon>
        <taxon>Gunneridae</taxon>
        <taxon>Pentapetalae</taxon>
        <taxon>rosids</taxon>
        <taxon>fabids</taxon>
        <taxon>Fagales</taxon>
        <taxon>Fagaceae</taxon>
        <taxon>Quercus</taxon>
    </lineage>
</organism>
<keyword evidence="4" id="KW-0547">Nucleotide-binding</keyword>
<evidence type="ECO:0000256" key="7">
    <source>
        <dbReference type="ARBA" id="ARBA00023146"/>
    </source>
</evidence>
<dbReference type="Pfam" id="PF00133">
    <property type="entry name" value="tRNA-synt_1"/>
    <property type="match status" value="1"/>
</dbReference>
<comment type="similarity">
    <text evidence="1">Belongs to the class-I aminoacyl-tRNA synthetase family.</text>
</comment>
<dbReference type="InterPro" id="IPR013155">
    <property type="entry name" value="M/V/L/I-tRNA-synth_anticd-bd"/>
</dbReference>